<evidence type="ECO:0000256" key="10">
    <source>
        <dbReference type="ARBA" id="ARBA00023239"/>
    </source>
</evidence>
<dbReference type="SUPFAM" id="SSF53822">
    <property type="entry name" value="Periplasmic binding protein-like I"/>
    <property type="match status" value="1"/>
</dbReference>
<dbReference type="InterPro" id="IPR028082">
    <property type="entry name" value="Peripla_BP_I"/>
</dbReference>
<keyword evidence="9" id="KW-0325">Glycoprotein</keyword>
<dbReference type="GO" id="GO:0004016">
    <property type="term" value="F:adenylate cyclase activity"/>
    <property type="evidence" value="ECO:0007669"/>
    <property type="project" value="TreeGrafter"/>
</dbReference>
<dbReference type="AlphaFoldDB" id="A0AAW0XP42"/>
<keyword evidence="5" id="KW-0547">Nucleotide-binding</keyword>
<dbReference type="GO" id="GO:0001653">
    <property type="term" value="F:peptide receptor activity"/>
    <property type="evidence" value="ECO:0007669"/>
    <property type="project" value="TreeGrafter"/>
</dbReference>
<dbReference type="PANTHER" id="PTHR11920:SF494">
    <property type="entry name" value="ATRIAL NATRIURETIC PEPTIDE RECEPTOR 2"/>
    <property type="match status" value="1"/>
</dbReference>
<keyword evidence="14" id="KW-1185">Reference proteome</keyword>
<feature type="transmembrane region" description="Helical" evidence="11">
    <location>
        <begin position="231"/>
        <end position="253"/>
    </location>
</feature>
<organism evidence="13 14">
    <name type="scientific">Cherax quadricarinatus</name>
    <name type="common">Australian red claw crayfish</name>
    <dbReference type="NCBI Taxonomy" id="27406"/>
    <lineage>
        <taxon>Eukaryota</taxon>
        <taxon>Metazoa</taxon>
        <taxon>Ecdysozoa</taxon>
        <taxon>Arthropoda</taxon>
        <taxon>Crustacea</taxon>
        <taxon>Multicrustacea</taxon>
        <taxon>Malacostraca</taxon>
        <taxon>Eumalacostraca</taxon>
        <taxon>Eucarida</taxon>
        <taxon>Decapoda</taxon>
        <taxon>Pleocyemata</taxon>
        <taxon>Astacidea</taxon>
        <taxon>Parastacoidea</taxon>
        <taxon>Parastacidae</taxon>
        <taxon>Cherax</taxon>
    </lineage>
</organism>
<evidence type="ECO:0000256" key="1">
    <source>
        <dbReference type="ARBA" id="ARBA00001436"/>
    </source>
</evidence>
<keyword evidence="7 11" id="KW-0472">Membrane</keyword>
<evidence type="ECO:0000256" key="9">
    <source>
        <dbReference type="ARBA" id="ARBA00023180"/>
    </source>
</evidence>
<dbReference type="InterPro" id="IPR001170">
    <property type="entry name" value="ANPR/GUC"/>
</dbReference>
<dbReference type="PANTHER" id="PTHR11920">
    <property type="entry name" value="GUANYLYL CYCLASE"/>
    <property type="match status" value="1"/>
</dbReference>
<evidence type="ECO:0000313" key="13">
    <source>
        <dbReference type="EMBL" id="KAK8741207.1"/>
    </source>
</evidence>
<dbReference type="GO" id="GO:0005886">
    <property type="term" value="C:plasma membrane"/>
    <property type="evidence" value="ECO:0007669"/>
    <property type="project" value="TreeGrafter"/>
</dbReference>
<dbReference type="PRINTS" id="PR00255">
    <property type="entry name" value="NATPEPTIDER"/>
</dbReference>
<dbReference type="GO" id="GO:0007168">
    <property type="term" value="P:receptor guanylyl cyclase signaling pathway"/>
    <property type="evidence" value="ECO:0007669"/>
    <property type="project" value="TreeGrafter"/>
</dbReference>
<keyword evidence="4" id="KW-0732">Signal</keyword>
<feature type="domain" description="Receptor ligand binding region" evidence="12">
    <location>
        <begin position="2"/>
        <end position="179"/>
    </location>
</feature>
<evidence type="ECO:0000256" key="11">
    <source>
        <dbReference type="SAM" id="Phobius"/>
    </source>
</evidence>
<dbReference type="EMBL" id="JARKIK010000031">
    <property type="protein sequence ID" value="KAK8741207.1"/>
    <property type="molecule type" value="Genomic_DNA"/>
</dbReference>
<gene>
    <name evidence="13" type="ORF">OTU49_002557</name>
</gene>
<evidence type="ECO:0000256" key="3">
    <source>
        <dbReference type="ARBA" id="ARBA00022692"/>
    </source>
</evidence>
<evidence type="ECO:0000256" key="7">
    <source>
        <dbReference type="ARBA" id="ARBA00023136"/>
    </source>
</evidence>
<dbReference type="Gene3D" id="3.40.50.2300">
    <property type="match status" value="2"/>
</dbReference>
<feature type="non-terminal residue" evidence="13">
    <location>
        <position position="360"/>
    </location>
</feature>
<dbReference type="GO" id="GO:0004383">
    <property type="term" value="F:guanylate cyclase activity"/>
    <property type="evidence" value="ECO:0007669"/>
    <property type="project" value="UniProtKB-EC"/>
</dbReference>
<evidence type="ECO:0000259" key="12">
    <source>
        <dbReference type="Pfam" id="PF01094"/>
    </source>
</evidence>
<dbReference type="Proteomes" id="UP001445076">
    <property type="component" value="Unassembled WGS sequence"/>
</dbReference>
<name>A0AAW0XP42_CHEQU</name>
<comment type="caution">
    <text evidence="13">The sequence shown here is derived from an EMBL/GenBank/DDBJ whole genome shotgun (WGS) entry which is preliminary data.</text>
</comment>
<proteinExistence type="predicted"/>
<comment type="subcellular location">
    <subcellularLocation>
        <location evidence="2">Membrane</location>
        <topology evidence="2">Single-pass type I membrane protein</topology>
    </subcellularLocation>
</comment>
<feature type="non-terminal residue" evidence="13">
    <location>
        <position position="1"/>
    </location>
</feature>
<dbReference type="InterPro" id="IPR001828">
    <property type="entry name" value="ANF_lig-bd_rcpt"/>
</dbReference>
<dbReference type="Pfam" id="PF01094">
    <property type="entry name" value="ANF_receptor"/>
    <property type="match status" value="1"/>
</dbReference>
<keyword evidence="3 11" id="KW-0812">Transmembrane</keyword>
<keyword evidence="10" id="KW-0456">Lyase</keyword>
<reference evidence="13 14" key="1">
    <citation type="journal article" date="2024" name="BMC Genomics">
        <title>Genome assembly of redclaw crayfish (Cherax quadricarinatus) provides insights into its immune adaptation and hypoxia tolerance.</title>
        <authorList>
            <person name="Liu Z."/>
            <person name="Zheng J."/>
            <person name="Li H."/>
            <person name="Fang K."/>
            <person name="Wang S."/>
            <person name="He J."/>
            <person name="Zhou D."/>
            <person name="Weng S."/>
            <person name="Chi M."/>
            <person name="Gu Z."/>
            <person name="He J."/>
            <person name="Li F."/>
            <person name="Wang M."/>
        </authorList>
    </citation>
    <scope>NUCLEOTIDE SEQUENCE [LARGE SCALE GENOMIC DNA]</scope>
    <source>
        <strain evidence="13">ZL_2023a</strain>
    </source>
</reference>
<evidence type="ECO:0000256" key="4">
    <source>
        <dbReference type="ARBA" id="ARBA00022729"/>
    </source>
</evidence>
<dbReference type="GO" id="GO:0000166">
    <property type="term" value="F:nucleotide binding"/>
    <property type="evidence" value="ECO:0007669"/>
    <property type="project" value="UniProtKB-KW"/>
</dbReference>
<sequence>VLVVCGSPGNVRRIMLAAAGLNMVATGEYAFFNIEIFTGTSANYKPWHNASDSDERNEIAKKAYEAVLTVTARAPSSDQYKNFSSHVKKIAQEEFGYKYEEESVNPYVAGFFEGVLVYAAALNSTLREGGAITDGHHIVANMWNRTFDSNVVPPWFTGNISIDARGDRKADYSLLDMNPVTGIFESVATYYGESESLEFMGNITWPGGRPPRDQPECGFDNSRCSEAQGPWSIVAGMLALLVVAMAVGSVFIYRHYKLEADLASMTWRVSWEDVEVVEKTKHGKCGSKISIGKISVNTCGSVDSLVDSRQVFIRTGRYKGVTVAIKKIHKDRVDLARPMLIQLKRMKDLQYEHLVRFIGV</sequence>
<dbReference type="InterPro" id="IPR050401">
    <property type="entry name" value="Cyclic_nucleotide_synthase"/>
</dbReference>
<evidence type="ECO:0000256" key="5">
    <source>
        <dbReference type="ARBA" id="ARBA00022741"/>
    </source>
</evidence>
<evidence type="ECO:0000313" key="14">
    <source>
        <dbReference type="Proteomes" id="UP001445076"/>
    </source>
</evidence>
<evidence type="ECO:0000256" key="6">
    <source>
        <dbReference type="ARBA" id="ARBA00022989"/>
    </source>
</evidence>
<evidence type="ECO:0000256" key="2">
    <source>
        <dbReference type="ARBA" id="ARBA00004479"/>
    </source>
</evidence>
<keyword evidence="6 11" id="KW-1133">Transmembrane helix</keyword>
<accession>A0AAW0XP42</accession>
<evidence type="ECO:0000256" key="8">
    <source>
        <dbReference type="ARBA" id="ARBA00023170"/>
    </source>
</evidence>
<comment type="catalytic activity">
    <reaction evidence="1">
        <text>GTP = 3',5'-cyclic GMP + diphosphate</text>
        <dbReference type="Rhea" id="RHEA:13665"/>
        <dbReference type="ChEBI" id="CHEBI:33019"/>
        <dbReference type="ChEBI" id="CHEBI:37565"/>
        <dbReference type="ChEBI" id="CHEBI:57746"/>
        <dbReference type="EC" id="4.6.1.2"/>
    </reaction>
</comment>
<keyword evidence="8" id="KW-0675">Receptor</keyword>
<protein>
    <recommendedName>
        <fullName evidence="12">Receptor ligand binding region domain-containing protein</fullName>
    </recommendedName>
</protein>